<keyword evidence="3" id="KW-1185">Reference proteome</keyword>
<name>A0ABP0VZQ8_9BRYO</name>
<gene>
    <name evidence="2" type="ORF">CSSPJE1EN1_LOCUS4343</name>
</gene>
<evidence type="ECO:0000313" key="2">
    <source>
        <dbReference type="EMBL" id="CAK9258865.1"/>
    </source>
</evidence>
<reference evidence="2" key="1">
    <citation type="submission" date="2024-02" db="EMBL/GenBank/DDBJ databases">
        <authorList>
            <consortium name="ELIXIR-Norway"/>
            <consortium name="Elixir Norway"/>
        </authorList>
    </citation>
    <scope>NUCLEOTIDE SEQUENCE</scope>
</reference>
<evidence type="ECO:0000313" key="3">
    <source>
        <dbReference type="Proteomes" id="UP001497444"/>
    </source>
</evidence>
<dbReference type="EMBL" id="OZ020107">
    <property type="protein sequence ID" value="CAK9258865.1"/>
    <property type="molecule type" value="Genomic_DNA"/>
</dbReference>
<accession>A0ABP0VZQ8</accession>
<protein>
    <submittedName>
        <fullName evidence="2">Uncharacterized protein</fullName>
    </submittedName>
</protein>
<sequence>MKQASKMALEAAADAIAKREKNARTQKTNTQAAPNQRLSRQIDPGKERVSKILAALAGPTSYPSCDLPDLEARFLPGGYNLGFARSLSLSLLLCTLECRVFVATSDRARNSVVE</sequence>
<feature type="compositionally biased region" description="Polar residues" evidence="1">
    <location>
        <begin position="25"/>
        <end position="39"/>
    </location>
</feature>
<organism evidence="2 3">
    <name type="scientific">Sphagnum jensenii</name>
    <dbReference type="NCBI Taxonomy" id="128206"/>
    <lineage>
        <taxon>Eukaryota</taxon>
        <taxon>Viridiplantae</taxon>
        <taxon>Streptophyta</taxon>
        <taxon>Embryophyta</taxon>
        <taxon>Bryophyta</taxon>
        <taxon>Sphagnophytina</taxon>
        <taxon>Sphagnopsida</taxon>
        <taxon>Sphagnales</taxon>
        <taxon>Sphagnaceae</taxon>
        <taxon>Sphagnum</taxon>
    </lineage>
</organism>
<feature type="region of interest" description="Disordered" evidence="1">
    <location>
        <begin position="18"/>
        <end position="45"/>
    </location>
</feature>
<dbReference type="Proteomes" id="UP001497444">
    <property type="component" value="Chromosome 12"/>
</dbReference>
<proteinExistence type="predicted"/>
<evidence type="ECO:0000256" key="1">
    <source>
        <dbReference type="SAM" id="MobiDB-lite"/>
    </source>
</evidence>